<protein>
    <submittedName>
        <fullName evidence="2">Uncharacterized protein</fullName>
    </submittedName>
</protein>
<feature type="region of interest" description="Disordered" evidence="1">
    <location>
        <begin position="1"/>
        <end position="22"/>
    </location>
</feature>
<reference evidence="2" key="2">
    <citation type="journal article" date="2015" name="Fish Shellfish Immunol.">
        <title>Early steps in the European eel (Anguilla anguilla)-Vibrio vulnificus interaction in the gills: Role of the RtxA13 toxin.</title>
        <authorList>
            <person name="Callol A."/>
            <person name="Pajuelo D."/>
            <person name="Ebbesson L."/>
            <person name="Teles M."/>
            <person name="MacKenzie S."/>
            <person name="Amaro C."/>
        </authorList>
    </citation>
    <scope>NUCLEOTIDE SEQUENCE</scope>
</reference>
<dbReference type="EMBL" id="GBXM01088766">
    <property type="protein sequence ID" value="JAH19811.1"/>
    <property type="molecule type" value="Transcribed_RNA"/>
</dbReference>
<dbReference type="AlphaFoldDB" id="A0A0E9VBW9"/>
<accession>A0A0E9VBW9</accession>
<name>A0A0E9VBW9_ANGAN</name>
<feature type="region of interest" description="Disordered" evidence="1">
    <location>
        <begin position="36"/>
        <end position="55"/>
    </location>
</feature>
<reference evidence="2" key="1">
    <citation type="submission" date="2014-11" db="EMBL/GenBank/DDBJ databases">
        <authorList>
            <person name="Amaro Gonzalez C."/>
        </authorList>
    </citation>
    <scope>NUCLEOTIDE SEQUENCE</scope>
</reference>
<sequence length="55" mass="6251">MSRLQAIPNTMCARPPRQVVRSEPNASDIRFVRGYHGSLNAGSPDRMLKTQRNRI</sequence>
<dbReference type="EMBL" id="GBXM01033632">
    <property type="protein sequence ID" value="JAH74945.1"/>
    <property type="molecule type" value="Transcribed_RNA"/>
</dbReference>
<organism evidence="2">
    <name type="scientific">Anguilla anguilla</name>
    <name type="common">European freshwater eel</name>
    <name type="synonym">Muraena anguilla</name>
    <dbReference type="NCBI Taxonomy" id="7936"/>
    <lineage>
        <taxon>Eukaryota</taxon>
        <taxon>Metazoa</taxon>
        <taxon>Chordata</taxon>
        <taxon>Craniata</taxon>
        <taxon>Vertebrata</taxon>
        <taxon>Euteleostomi</taxon>
        <taxon>Actinopterygii</taxon>
        <taxon>Neopterygii</taxon>
        <taxon>Teleostei</taxon>
        <taxon>Anguilliformes</taxon>
        <taxon>Anguillidae</taxon>
        <taxon>Anguilla</taxon>
    </lineage>
</organism>
<proteinExistence type="predicted"/>
<evidence type="ECO:0000256" key="1">
    <source>
        <dbReference type="SAM" id="MobiDB-lite"/>
    </source>
</evidence>
<evidence type="ECO:0000313" key="2">
    <source>
        <dbReference type="EMBL" id="JAH74945.1"/>
    </source>
</evidence>